<protein>
    <recommendedName>
        <fullName evidence="4">C2H2-type domain-containing protein</fullName>
    </recommendedName>
</protein>
<evidence type="ECO:0000313" key="2">
    <source>
        <dbReference type="EMBL" id="GIZ51498.1"/>
    </source>
</evidence>
<dbReference type="RefSeq" id="WP_220807672.1">
    <property type="nucleotide sequence ID" value="NZ_BPMK01000006.1"/>
</dbReference>
<comment type="caution">
    <text evidence="2">The sequence shown here is derived from an EMBL/GenBank/DDBJ whole genome shotgun (WGS) entry which is preliminary data.</text>
</comment>
<evidence type="ECO:0008006" key="4">
    <source>
        <dbReference type="Google" id="ProtNLM"/>
    </source>
</evidence>
<feature type="region of interest" description="Disordered" evidence="1">
    <location>
        <begin position="74"/>
        <end position="94"/>
    </location>
</feature>
<evidence type="ECO:0000313" key="3">
    <source>
        <dbReference type="Proteomes" id="UP000887222"/>
    </source>
</evidence>
<feature type="region of interest" description="Disordered" evidence="1">
    <location>
        <begin position="1"/>
        <end position="50"/>
    </location>
</feature>
<keyword evidence="3" id="KW-1185">Reference proteome</keyword>
<name>A0ABQ4Q2T8_9BURK</name>
<feature type="compositionally biased region" description="Low complexity" evidence="1">
    <location>
        <begin position="35"/>
        <end position="44"/>
    </location>
</feature>
<sequence>MLSGDFVLPKIFPGEDGAEGGESTDSPEKPRSSSKKSAGAAGSSIPRIPPPVEGIQVNFCKAPTCSNFGVPPNPISRRGPGSSSHDTYVLSGGISKRGTPRTAIKCKLCGDTPPLKSNLAIAQEVARLMAYLDGEPEPSCQNSACAQFGLGVHSNRSRYMSHGRTAHGSPRFRCKECGSTFAVGGPTTGQKKPHENREIFMELVNKAPFRRIMEKRDICAATLYGKIDFLFAQCLRFLGDREGKLLERLPLGHLSISVDRQDYYTNWTRREDKRNIPLHSVVSADNRTGYVFGAHLNFDPRFDPEEVEADVRLDDDDLLPQEYRRNARFWLKSDYDASIAATAARKRYKGKKTVLDAAAARYATAADREDVEVSDEFDREMQLPGTGMQVHGEYTLYAHFQVLKRSLAGAQSITFYLDQDAGMRAACFAAFHEEIQHDFVHAFFVTVKKEMTKGQKLAAFNEAQKRFAAAKASMGLLDDEFIKIALIKEQLPLMKEIGGYKDKWLLHPLPTMNEPEKALAYLTARPDSQVSEDQLAKMYLYGSMYGADRFMELIRRRLSPLERALSSSSAAGRMWYGYAPYNPRIIEKLLLLLRVYWNYCFVPKGSKDGKTPAERLGLAKGKLRVEDILYFDGNKKP</sequence>
<accession>A0ABQ4Q2T8</accession>
<organism evidence="2 3">
    <name type="scientific">Noviherbaspirillum aridicola</name>
    <dbReference type="NCBI Taxonomy" id="2849687"/>
    <lineage>
        <taxon>Bacteria</taxon>
        <taxon>Pseudomonadati</taxon>
        <taxon>Pseudomonadota</taxon>
        <taxon>Betaproteobacteria</taxon>
        <taxon>Burkholderiales</taxon>
        <taxon>Oxalobacteraceae</taxon>
        <taxon>Noviherbaspirillum</taxon>
    </lineage>
</organism>
<evidence type="ECO:0000256" key="1">
    <source>
        <dbReference type="SAM" id="MobiDB-lite"/>
    </source>
</evidence>
<proteinExistence type="predicted"/>
<dbReference type="Proteomes" id="UP000887222">
    <property type="component" value="Unassembled WGS sequence"/>
</dbReference>
<gene>
    <name evidence="2" type="ORF">NCCP691_15120</name>
</gene>
<reference evidence="2 3" key="1">
    <citation type="journal article" date="2022" name="Int. J. Syst. Evol. Microbiol.">
        <title>Noviherbaspirillum aridicola sp. nov., isolated from an arid soil in Pakistan.</title>
        <authorList>
            <person name="Khan I.U."/>
            <person name="Saqib M."/>
            <person name="Amin A."/>
            <person name="Hussain F."/>
            <person name="Li L."/>
            <person name="Liu Y.H."/>
            <person name="Fang B.Z."/>
            <person name="Ahmed I."/>
            <person name="Li W.J."/>
        </authorList>
    </citation>
    <scope>NUCLEOTIDE SEQUENCE [LARGE SCALE GENOMIC DNA]</scope>
    <source>
        <strain evidence="2 3">NCCP-691</strain>
    </source>
</reference>
<dbReference type="EMBL" id="BPMK01000006">
    <property type="protein sequence ID" value="GIZ51498.1"/>
    <property type="molecule type" value="Genomic_DNA"/>
</dbReference>